<feature type="domain" description="ATPase AAA-type core" evidence="2">
    <location>
        <begin position="320"/>
        <end position="393"/>
    </location>
</feature>
<dbReference type="InterPro" id="IPR051396">
    <property type="entry name" value="Bact_Antivir_Def_Nuclease"/>
</dbReference>
<dbReference type="InParanoid" id="A9WJK2"/>
<gene>
    <name evidence="3" type="ordered locus">Caur_2701</name>
</gene>
<dbReference type="PANTHER" id="PTHR43581">
    <property type="entry name" value="ATP/GTP PHOSPHATASE"/>
    <property type="match status" value="1"/>
</dbReference>
<dbReference type="KEGG" id="cau:Caur_2701"/>
<dbReference type="eggNOG" id="COG4938">
    <property type="taxonomic scope" value="Bacteria"/>
</dbReference>
<dbReference type="Proteomes" id="UP000002008">
    <property type="component" value="Chromosome"/>
</dbReference>
<dbReference type="AlphaFoldDB" id="A9WJK2"/>
<dbReference type="PANTHER" id="PTHR43581:SF2">
    <property type="entry name" value="EXCINUCLEASE ATPASE SUBUNIT"/>
    <property type="match status" value="1"/>
</dbReference>
<sequence>MLTGVEVRHFKSWRASEWIACAPITMFFGSNSSGKTSLLQLLLLLKQTTESSDRQQVLNLGDTHSPVDAGTFPDLLHRHEQTQSLFWRIAWQLPPDLTIALPGRKNGDHLPARELAFQARIGWHQHSDSTPNLQAQASHGRAVVEEMAYQLAGYTLGMRLRDRVKQEYELYSDPAGLFSRPSRKSPRLPSPVKCYGFPDEVQKYYKHVSFLTDLEFALEQLCRRMTYLGPLREYPRRQYTWSGTPPTGVGYRGERVIEALLASRLSSDVASGTDSDQPSALETRVAEWLKTMELIADFAVRAVAPGASLFQVWVRRAQQAPEVLMTDVGFGISQMLPVITLCYYVPKGSIVILEHPEIHLHPRAQADLADVLIDAVKTRGVQIIVESHSEHLLRRLQRRIAEDVLPSDQAALYVCTTDAEGVSHIQRLHLDPYGNITNWPKDFFGDEMGDLLAMSEAAMKRQLGQV</sequence>
<dbReference type="InterPro" id="IPR027417">
    <property type="entry name" value="P-loop_NTPase"/>
</dbReference>
<dbReference type="InterPro" id="IPR014592">
    <property type="entry name" value="P-loop_UCP034888"/>
</dbReference>
<dbReference type="Pfam" id="PF13304">
    <property type="entry name" value="AAA_21"/>
    <property type="match status" value="1"/>
</dbReference>
<accession>A9WJK2</accession>
<reference evidence="4" key="1">
    <citation type="journal article" date="2011" name="BMC Genomics">
        <title>Complete genome sequence of the filamentous anoxygenic phototrophic bacterium Chloroflexus aurantiacus.</title>
        <authorList>
            <person name="Tang K.H."/>
            <person name="Barry K."/>
            <person name="Chertkov O."/>
            <person name="Dalin E."/>
            <person name="Han C.S."/>
            <person name="Hauser L.J."/>
            <person name="Honchak B.M."/>
            <person name="Karbach L.E."/>
            <person name="Land M.L."/>
            <person name="Lapidus A."/>
            <person name="Larimer F.W."/>
            <person name="Mikhailova N."/>
            <person name="Pitluck S."/>
            <person name="Pierson B.K."/>
            <person name="Blankenship R.E."/>
        </authorList>
    </citation>
    <scope>NUCLEOTIDE SEQUENCE [LARGE SCALE GENOMIC DNA]</scope>
    <source>
        <strain evidence="4">ATCC 29366 / DSM 635 / J-10-fl</strain>
    </source>
</reference>
<name>A9WJK2_CHLAA</name>
<feature type="domain" description="DUF3696" evidence="1">
    <location>
        <begin position="405"/>
        <end position="452"/>
    </location>
</feature>
<evidence type="ECO:0000259" key="1">
    <source>
        <dbReference type="Pfam" id="PF12476"/>
    </source>
</evidence>
<dbReference type="RefSeq" id="WP_012258559.1">
    <property type="nucleotide sequence ID" value="NC_010175.1"/>
</dbReference>
<evidence type="ECO:0000259" key="2">
    <source>
        <dbReference type="Pfam" id="PF13304"/>
    </source>
</evidence>
<evidence type="ECO:0000313" key="3">
    <source>
        <dbReference type="EMBL" id="ABY35906.1"/>
    </source>
</evidence>
<protein>
    <recommendedName>
        <fullName evidence="5">DUF3696 domain-containing protein</fullName>
    </recommendedName>
</protein>
<dbReference type="PIRSF" id="PIRSF034888">
    <property type="entry name" value="P-loop_UCP034888"/>
    <property type="match status" value="1"/>
</dbReference>
<dbReference type="InterPro" id="IPR003959">
    <property type="entry name" value="ATPase_AAA_core"/>
</dbReference>
<dbReference type="HOGENOM" id="CLU_032548_1_1_0"/>
<dbReference type="EnsemblBacteria" id="ABY35906">
    <property type="protein sequence ID" value="ABY35906"/>
    <property type="gene ID" value="Caur_2701"/>
</dbReference>
<dbReference type="STRING" id="324602.Caur_2701"/>
<proteinExistence type="predicted"/>
<evidence type="ECO:0008006" key="5">
    <source>
        <dbReference type="Google" id="ProtNLM"/>
    </source>
</evidence>
<evidence type="ECO:0000313" key="4">
    <source>
        <dbReference type="Proteomes" id="UP000002008"/>
    </source>
</evidence>
<dbReference type="GO" id="GO:0016887">
    <property type="term" value="F:ATP hydrolysis activity"/>
    <property type="evidence" value="ECO:0007669"/>
    <property type="project" value="InterPro"/>
</dbReference>
<organism evidence="3 4">
    <name type="scientific">Chloroflexus aurantiacus (strain ATCC 29366 / DSM 635 / J-10-fl)</name>
    <dbReference type="NCBI Taxonomy" id="324602"/>
    <lineage>
        <taxon>Bacteria</taxon>
        <taxon>Bacillati</taxon>
        <taxon>Chloroflexota</taxon>
        <taxon>Chloroflexia</taxon>
        <taxon>Chloroflexales</taxon>
        <taxon>Chloroflexineae</taxon>
        <taxon>Chloroflexaceae</taxon>
        <taxon>Chloroflexus</taxon>
    </lineage>
</organism>
<dbReference type="EMBL" id="CP000909">
    <property type="protein sequence ID" value="ABY35906.1"/>
    <property type="molecule type" value="Genomic_DNA"/>
</dbReference>
<dbReference type="InterPro" id="IPR022532">
    <property type="entry name" value="DUF3696"/>
</dbReference>
<dbReference type="Pfam" id="PF12476">
    <property type="entry name" value="DUF3696"/>
    <property type="match status" value="1"/>
</dbReference>
<dbReference type="GO" id="GO:0005524">
    <property type="term" value="F:ATP binding"/>
    <property type="evidence" value="ECO:0007669"/>
    <property type="project" value="InterPro"/>
</dbReference>
<keyword evidence="4" id="KW-1185">Reference proteome</keyword>
<dbReference type="SUPFAM" id="SSF52540">
    <property type="entry name" value="P-loop containing nucleoside triphosphate hydrolases"/>
    <property type="match status" value="1"/>
</dbReference>
<dbReference type="PATRIC" id="fig|324602.8.peg.3046"/>